<evidence type="ECO:0000313" key="2">
    <source>
        <dbReference type="Proteomes" id="UP001143486"/>
    </source>
</evidence>
<dbReference type="Proteomes" id="UP001143486">
    <property type="component" value="Unassembled WGS sequence"/>
</dbReference>
<reference evidence="1" key="2">
    <citation type="submission" date="2023-01" db="EMBL/GenBank/DDBJ databases">
        <authorList>
            <person name="Sun Q."/>
            <person name="Evtushenko L."/>
        </authorList>
    </citation>
    <scope>NUCLEOTIDE SEQUENCE</scope>
    <source>
        <strain evidence="1">VKM B-1513</strain>
    </source>
</reference>
<evidence type="ECO:0000313" key="1">
    <source>
        <dbReference type="EMBL" id="GLK52738.1"/>
    </source>
</evidence>
<evidence type="ECO:0008006" key="3">
    <source>
        <dbReference type="Google" id="ProtNLM"/>
    </source>
</evidence>
<organism evidence="1 2">
    <name type="scientific">Maricaulis virginensis</name>
    <dbReference type="NCBI Taxonomy" id="144022"/>
    <lineage>
        <taxon>Bacteria</taxon>
        <taxon>Pseudomonadati</taxon>
        <taxon>Pseudomonadota</taxon>
        <taxon>Alphaproteobacteria</taxon>
        <taxon>Maricaulales</taxon>
        <taxon>Maricaulaceae</taxon>
        <taxon>Maricaulis</taxon>
    </lineage>
</organism>
<accession>A0A9W6MP32</accession>
<keyword evidence="2" id="KW-1185">Reference proteome</keyword>
<proteinExistence type="predicted"/>
<dbReference type="RefSeq" id="WP_271187101.1">
    <property type="nucleotide sequence ID" value="NZ_BSFE01000006.1"/>
</dbReference>
<comment type="caution">
    <text evidence="1">The sequence shown here is derived from an EMBL/GenBank/DDBJ whole genome shotgun (WGS) entry which is preliminary data.</text>
</comment>
<gene>
    <name evidence="1" type="ORF">GCM10017621_22460</name>
</gene>
<dbReference type="EMBL" id="BSFE01000006">
    <property type="protein sequence ID" value="GLK52738.1"/>
    <property type="molecule type" value="Genomic_DNA"/>
</dbReference>
<sequence>MAATAGYSGTPLPKKLGLKDGQAVAFLGLPAELDDLRSAALFAREQDRAEAGDALDFVHYFTRVRAEFETDLPRLRSAIRPDGMIWVSWPKKASKVATDMTEDVIREVALPIDLVDVKVCAVTDVWSGLKLMIPRDKRAVN</sequence>
<dbReference type="AlphaFoldDB" id="A0A9W6MP32"/>
<protein>
    <recommendedName>
        <fullName evidence="3">DUF3052 domain-containing protein</fullName>
    </recommendedName>
</protein>
<reference evidence="1" key="1">
    <citation type="journal article" date="2014" name="Int. J. Syst. Evol. Microbiol.">
        <title>Complete genome sequence of Corynebacterium casei LMG S-19264T (=DSM 44701T), isolated from a smear-ripened cheese.</title>
        <authorList>
            <consortium name="US DOE Joint Genome Institute (JGI-PGF)"/>
            <person name="Walter F."/>
            <person name="Albersmeier A."/>
            <person name="Kalinowski J."/>
            <person name="Ruckert C."/>
        </authorList>
    </citation>
    <scope>NUCLEOTIDE SEQUENCE</scope>
    <source>
        <strain evidence="1">VKM B-1513</strain>
    </source>
</reference>
<name>A0A9W6MP32_9PROT</name>